<evidence type="ECO:0000313" key="3">
    <source>
        <dbReference type="EMBL" id="MBP3191525.1"/>
    </source>
</evidence>
<keyword evidence="4" id="KW-1185">Reference proteome</keyword>
<evidence type="ECO:0000256" key="2">
    <source>
        <dbReference type="SAM" id="SignalP"/>
    </source>
</evidence>
<dbReference type="PROSITE" id="PS50005">
    <property type="entry name" value="TPR"/>
    <property type="match status" value="1"/>
</dbReference>
<feature type="chain" id="PRO_5035158454" description="Tetratricopeptide repeat protein" evidence="2">
    <location>
        <begin position="21"/>
        <end position="434"/>
    </location>
</feature>
<proteinExistence type="predicted"/>
<dbReference type="InterPro" id="IPR011990">
    <property type="entry name" value="TPR-like_helical_dom_sf"/>
</dbReference>
<evidence type="ECO:0000256" key="1">
    <source>
        <dbReference type="PROSITE-ProRule" id="PRU00339"/>
    </source>
</evidence>
<gene>
    <name evidence="3" type="ORF">NATSA_02495</name>
</gene>
<dbReference type="Proteomes" id="UP000673975">
    <property type="component" value="Unassembled WGS sequence"/>
</dbReference>
<comment type="caution">
    <text evidence="3">The sequence shown here is derived from an EMBL/GenBank/DDBJ whole genome shotgun (WGS) entry which is preliminary data.</text>
</comment>
<organism evidence="3 4">
    <name type="scientific">Natronogracilivirga saccharolytica</name>
    <dbReference type="NCBI Taxonomy" id="2812953"/>
    <lineage>
        <taxon>Bacteria</taxon>
        <taxon>Pseudomonadati</taxon>
        <taxon>Balneolota</taxon>
        <taxon>Balneolia</taxon>
        <taxon>Balneolales</taxon>
        <taxon>Cyclonatronaceae</taxon>
        <taxon>Natronogracilivirga</taxon>
    </lineage>
</organism>
<keyword evidence="1" id="KW-0802">TPR repeat</keyword>
<accession>A0A8J7UTN5</accession>
<evidence type="ECO:0000313" key="4">
    <source>
        <dbReference type="Proteomes" id="UP000673975"/>
    </source>
</evidence>
<dbReference type="InterPro" id="IPR019734">
    <property type="entry name" value="TPR_rpt"/>
</dbReference>
<reference evidence="3" key="1">
    <citation type="submission" date="2021-02" db="EMBL/GenBank/DDBJ databases">
        <title>Natronogracilivirga saccharolytica gen. nov. sp. nov. a new anaerobic, haloalkiliphilic carbohydrate-fermenting bacterium from soda lake and proposing of Cyclonatronumiaceae fam. nov. in the phylum Balneolaeota.</title>
        <authorList>
            <person name="Zhilina T.N."/>
            <person name="Sorokin D.Y."/>
            <person name="Zavarzina D.G."/>
            <person name="Toshchakov S.V."/>
            <person name="Kublanov I.V."/>
        </authorList>
    </citation>
    <scope>NUCLEOTIDE SEQUENCE</scope>
    <source>
        <strain evidence="3">Z-1702</strain>
    </source>
</reference>
<evidence type="ECO:0008006" key="5">
    <source>
        <dbReference type="Google" id="ProtNLM"/>
    </source>
</evidence>
<feature type="repeat" description="TPR" evidence="1">
    <location>
        <begin position="265"/>
        <end position="298"/>
    </location>
</feature>
<name>A0A8J7UTN5_9BACT</name>
<dbReference type="RefSeq" id="WP_210510135.1">
    <property type="nucleotide sequence ID" value="NZ_JAFIDN010000002.1"/>
</dbReference>
<sequence>MIRSTLFLLIFLVAAGSAHSQPFGYTPLQIQSLFSEDYRNEQYETALVYGRWLTEAHPTQMEEYPGNYRGDRNFRRMINIYEHMSEQQDDPSLREAYLDSALQMYDRVFALFDDEQIDKYRWHFNRGRFFQEHADYISNAHQQALEDYETMFNMDTQRATEAGNGYYVQIMVQNYARRNQTDRAFSIINSAEPYADDNLREFFAETRNELITDPEERIELLLGDLEEDPSNLGLMDELYELYMAIGDSEQAEDMAVRMYEEDPSAENILRLANKHQDRGDYSEANQYFREAHEVQEGSEKAESSLRIAENYLSMRELQEARNYARRAANEDPNWGEPKITIARIYVEAVSRCAGGDMGRRDKAVYWLVLDYLDEAKERNSGVASTADRLYRTYEPVTPTAEEKFYQNWNTGESLEINGSLRDCYSWIAEETTVR</sequence>
<dbReference type="Gene3D" id="1.25.40.10">
    <property type="entry name" value="Tetratricopeptide repeat domain"/>
    <property type="match status" value="1"/>
</dbReference>
<protein>
    <recommendedName>
        <fullName evidence="5">Tetratricopeptide repeat protein</fullName>
    </recommendedName>
</protein>
<dbReference type="EMBL" id="JAFIDN010000002">
    <property type="protein sequence ID" value="MBP3191525.1"/>
    <property type="molecule type" value="Genomic_DNA"/>
</dbReference>
<dbReference type="SUPFAM" id="SSF48452">
    <property type="entry name" value="TPR-like"/>
    <property type="match status" value="1"/>
</dbReference>
<dbReference type="AlphaFoldDB" id="A0A8J7UTN5"/>
<keyword evidence="2" id="KW-0732">Signal</keyword>
<feature type="signal peptide" evidence="2">
    <location>
        <begin position="1"/>
        <end position="20"/>
    </location>
</feature>